<name>A0A5B9DPY1_9HYPH</name>
<dbReference type="Pfam" id="PF13671">
    <property type="entry name" value="AAA_33"/>
    <property type="match status" value="1"/>
</dbReference>
<keyword evidence="1" id="KW-0547">Nucleotide-binding</keyword>
<dbReference type="KEGG" id="yti:FNA67_12825"/>
<evidence type="ECO:0000313" key="1">
    <source>
        <dbReference type="EMBL" id="QEE21005.1"/>
    </source>
</evidence>
<reference evidence="1 2" key="1">
    <citation type="journal article" date="2015" name="Int. J. Syst. Evol. Microbiol.">
        <title>Youhaiella tibetensis gen. nov., sp. nov., isolated from subsurface sediment.</title>
        <authorList>
            <person name="Wang Y.X."/>
            <person name="Huang F.Q."/>
            <person name="Nogi Y."/>
            <person name="Pang S.J."/>
            <person name="Wang P.K."/>
            <person name="Lv J."/>
        </authorList>
    </citation>
    <scope>NUCLEOTIDE SEQUENCE [LARGE SCALE GENOMIC DNA]</scope>
    <source>
        <strain evidence="2">fig4</strain>
    </source>
</reference>
<organism evidence="1 2">
    <name type="scientific">Paradevosia tibetensis</name>
    <dbReference type="NCBI Taxonomy" id="1447062"/>
    <lineage>
        <taxon>Bacteria</taxon>
        <taxon>Pseudomonadati</taxon>
        <taxon>Pseudomonadota</taxon>
        <taxon>Alphaproteobacteria</taxon>
        <taxon>Hyphomicrobiales</taxon>
        <taxon>Devosiaceae</taxon>
        <taxon>Paradevosia</taxon>
    </lineage>
</organism>
<sequence length="159" mass="17408">MAGGKGRLIIVCGLPGSGKTPLALELAAEPGAVRYSPDDWMDALGINLWDEDKRDGIEQLQWQAAQQVLALGGTAIIEWGTWARSERDRLRLGARALGAAAELIHLEAPLEVLLERTRKRGRENPPITLDMLEKSSRSFEVPNAEELALYDPPAKVRSS</sequence>
<dbReference type="AlphaFoldDB" id="A0A5B9DPY1"/>
<accession>A0A5B9DPY1</accession>
<proteinExistence type="predicted"/>
<dbReference type="OrthoDB" id="2639622at2"/>
<evidence type="ECO:0000313" key="2">
    <source>
        <dbReference type="Proteomes" id="UP000321062"/>
    </source>
</evidence>
<protein>
    <submittedName>
        <fullName evidence="1">ATP-binding protein</fullName>
    </submittedName>
</protein>
<keyword evidence="1" id="KW-0067">ATP-binding</keyword>
<dbReference type="EMBL" id="CP041690">
    <property type="protein sequence ID" value="QEE21005.1"/>
    <property type="molecule type" value="Genomic_DNA"/>
</dbReference>
<dbReference type="GO" id="GO:0005524">
    <property type="term" value="F:ATP binding"/>
    <property type="evidence" value="ECO:0007669"/>
    <property type="project" value="UniProtKB-KW"/>
</dbReference>
<keyword evidence="2" id="KW-1185">Reference proteome</keyword>
<dbReference type="SUPFAM" id="SSF52540">
    <property type="entry name" value="P-loop containing nucleoside triphosphate hydrolases"/>
    <property type="match status" value="1"/>
</dbReference>
<dbReference type="Proteomes" id="UP000321062">
    <property type="component" value="Chromosome"/>
</dbReference>
<dbReference type="RefSeq" id="WP_147656295.1">
    <property type="nucleotide sequence ID" value="NZ_BMFM01000001.1"/>
</dbReference>
<dbReference type="InterPro" id="IPR027417">
    <property type="entry name" value="P-loop_NTPase"/>
</dbReference>
<dbReference type="Gene3D" id="3.40.50.300">
    <property type="entry name" value="P-loop containing nucleotide triphosphate hydrolases"/>
    <property type="match status" value="1"/>
</dbReference>
<gene>
    <name evidence="1" type="ORF">FNA67_12825</name>
</gene>